<organism evidence="1 2">
    <name type="scientific">Salmonella typhimurium (strain 14028s / SGSC 2262)</name>
    <dbReference type="NCBI Taxonomy" id="588858"/>
    <lineage>
        <taxon>Bacteria</taxon>
        <taxon>Pseudomonadati</taxon>
        <taxon>Pseudomonadota</taxon>
        <taxon>Gammaproteobacteria</taxon>
        <taxon>Enterobacterales</taxon>
        <taxon>Enterobacteriaceae</taxon>
        <taxon>Salmonella</taxon>
    </lineage>
</organism>
<reference evidence="1 2" key="1">
    <citation type="journal article" date="2010" name="J. Bacteriol.">
        <title>Short-term signatures of evolutionary change in the Salmonella enterica serovar typhimurium 14028 genome.</title>
        <authorList>
            <person name="Jarvik T."/>
            <person name="Smillie C."/>
            <person name="Groisman E.A."/>
            <person name="Ochman H."/>
        </authorList>
    </citation>
    <scope>NUCLEOTIDE SEQUENCE [LARGE SCALE GENOMIC DNA]</scope>
    <source>
        <strain evidence="2">14028s / SGSC 2262</strain>
    </source>
</reference>
<dbReference type="AlphaFoldDB" id="A0A0F6AZJ5"/>
<dbReference type="InterPro" id="IPR025601">
    <property type="entry name" value="ATP-bd_sugar_transptr-like"/>
</dbReference>
<dbReference type="Pfam" id="PF13856">
    <property type="entry name" value="Gifsy-2"/>
    <property type="match status" value="1"/>
</dbReference>
<protein>
    <submittedName>
        <fullName evidence="1">ATP-binding sugar transporter-like protein</fullName>
    </submittedName>
</protein>
<dbReference type="KEGG" id="seo:STM14_1175"/>
<keyword evidence="2" id="KW-1185">Reference proteome</keyword>
<dbReference type="SMR" id="A0A0F6AZJ5"/>
<evidence type="ECO:0000313" key="1">
    <source>
        <dbReference type="EMBL" id="ACY87669.1"/>
    </source>
</evidence>
<dbReference type="Gene3D" id="2.40.10.210">
    <property type="entry name" value="Phage tail proteins (gpFII-like)"/>
    <property type="match status" value="1"/>
</dbReference>
<evidence type="ECO:0000313" key="2">
    <source>
        <dbReference type="Proteomes" id="UP000002695"/>
    </source>
</evidence>
<dbReference type="HOGENOM" id="CLU_183033_0_0_6"/>
<name>A0A0F6AZJ5_SALT1</name>
<accession>A0A0F6AZJ5</accession>
<dbReference type="SUPFAM" id="SSF69279">
    <property type="entry name" value="Phage tail proteins"/>
    <property type="match status" value="1"/>
</dbReference>
<dbReference type="Proteomes" id="UP000002695">
    <property type="component" value="Chromosome"/>
</dbReference>
<sequence length="99" mass="10869">MADLFDGMKRRMDALIAERFGMKVNINGTDCIVVESDFLAELGPVEGNGKNVVVFSGNVIPRRGDRVVLRGSEFTVTRIRRFNGKPQLTLEENNGGKGA</sequence>
<dbReference type="PATRIC" id="fig|588858.6.peg.1175"/>
<proteinExistence type="predicted"/>
<gene>
    <name evidence="1" type="ordered locus">STM14_1175</name>
</gene>
<dbReference type="BioCyc" id="SENT588858:STM14_RS05655-MONOMER"/>
<dbReference type="GO" id="GO:0005524">
    <property type="term" value="F:ATP binding"/>
    <property type="evidence" value="ECO:0007669"/>
    <property type="project" value="UniProtKB-KW"/>
</dbReference>
<dbReference type="Gene3D" id="1.20.5.110">
    <property type="match status" value="1"/>
</dbReference>
<dbReference type="EMBL" id="CP001363">
    <property type="protein sequence ID" value="ACY87669.1"/>
    <property type="molecule type" value="Genomic_DNA"/>
</dbReference>
<dbReference type="RefSeq" id="WP_000774239.1">
    <property type="nucleotide sequence ID" value="NC_016856.1"/>
</dbReference>